<feature type="region of interest" description="Disordered" evidence="1">
    <location>
        <begin position="79"/>
        <end position="125"/>
    </location>
</feature>
<sequence>MRADERHTRIGGIHRLANADQRLAVAIQRPADARDSATERQNRKPAQRRCGAHAFEKAFMTHPLADAVVIGDVLDGMQQQCEPNPAKPRAHAREDRDERECQRLAGGLGGGTGTHGSGLKMGIKG</sequence>
<accession>A0A7W9U0K7</accession>
<feature type="compositionally biased region" description="Basic and acidic residues" evidence="1">
    <location>
        <begin position="31"/>
        <end position="42"/>
    </location>
</feature>
<dbReference type="Proteomes" id="UP000571554">
    <property type="component" value="Unassembled WGS sequence"/>
</dbReference>
<proteinExistence type="predicted"/>
<name>A0A7W9U0K7_9BURK</name>
<organism evidence="2 3">
    <name type="scientific">Paraburkholderia bannensis</name>
    <dbReference type="NCBI Taxonomy" id="765414"/>
    <lineage>
        <taxon>Bacteria</taxon>
        <taxon>Pseudomonadati</taxon>
        <taxon>Pseudomonadota</taxon>
        <taxon>Betaproteobacteria</taxon>
        <taxon>Burkholderiales</taxon>
        <taxon>Burkholderiaceae</taxon>
        <taxon>Paraburkholderia</taxon>
    </lineage>
</organism>
<protein>
    <submittedName>
        <fullName evidence="2">Uncharacterized protein</fullName>
    </submittedName>
</protein>
<dbReference type="EMBL" id="JACHBW010000014">
    <property type="protein sequence ID" value="MBB6104842.1"/>
    <property type="molecule type" value="Genomic_DNA"/>
</dbReference>
<evidence type="ECO:0000313" key="3">
    <source>
        <dbReference type="Proteomes" id="UP000571554"/>
    </source>
</evidence>
<evidence type="ECO:0000256" key="1">
    <source>
        <dbReference type="SAM" id="MobiDB-lite"/>
    </source>
</evidence>
<keyword evidence="3" id="KW-1185">Reference proteome</keyword>
<gene>
    <name evidence="2" type="ORF">F4827_004707</name>
</gene>
<feature type="region of interest" description="Disordered" evidence="1">
    <location>
        <begin position="27"/>
        <end position="49"/>
    </location>
</feature>
<feature type="compositionally biased region" description="Basic and acidic residues" evidence="1">
    <location>
        <begin position="91"/>
        <end position="102"/>
    </location>
</feature>
<evidence type="ECO:0000313" key="2">
    <source>
        <dbReference type="EMBL" id="MBB6104842.1"/>
    </source>
</evidence>
<dbReference type="AlphaFoldDB" id="A0A7W9U0K7"/>
<feature type="compositionally biased region" description="Gly residues" evidence="1">
    <location>
        <begin position="106"/>
        <end position="116"/>
    </location>
</feature>
<reference evidence="2 3" key="1">
    <citation type="submission" date="2020-08" db="EMBL/GenBank/DDBJ databases">
        <title>Above-ground endophytic microbial communities from plants in different locations in the United States.</title>
        <authorList>
            <person name="Frank C."/>
        </authorList>
    </citation>
    <scope>NUCLEOTIDE SEQUENCE [LARGE SCALE GENOMIC DNA]</scope>
    <source>
        <strain evidence="2 3">WP4_2_2</strain>
    </source>
</reference>
<comment type="caution">
    <text evidence="2">The sequence shown here is derived from an EMBL/GenBank/DDBJ whole genome shotgun (WGS) entry which is preliminary data.</text>
</comment>